<dbReference type="SMART" id="SM00091">
    <property type="entry name" value="PAS"/>
    <property type="match status" value="1"/>
</dbReference>
<organism evidence="5 6">
    <name type="scientific">Paramuricea clavata</name>
    <name type="common">Red gorgonian</name>
    <name type="synonym">Violescent sea-whip</name>
    <dbReference type="NCBI Taxonomy" id="317549"/>
    <lineage>
        <taxon>Eukaryota</taxon>
        <taxon>Metazoa</taxon>
        <taxon>Cnidaria</taxon>
        <taxon>Anthozoa</taxon>
        <taxon>Octocorallia</taxon>
        <taxon>Malacalcyonacea</taxon>
        <taxon>Plexauridae</taxon>
        <taxon>Paramuricea</taxon>
    </lineage>
</organism>
<feature type="compositionally biased region" description="Low complexity" evidence="4">
    <location>
        <begin position="301"/>
        <end position="311"/>
    </location>
</feature>
<feature type="compositionally biased region" description="Low complexity" evidence="4">
    <location>
        <begin position="572"/>
        <end position="581"/>
    </location>
</feature>
<evidence type="ECO:0000313" key="5">
    <source>
        <dbReference type="EMBL" id="CAB3998684.1"/>
    </source>
</evidence>
<feature type="region of interest" description="Disordered" evidence="4">
    <location>
        <begin position="1096"/>
        <end position="1116"/>
    </location>
</feature>
<feature type="compositionally biased region" description="Polar residues" evidence="4">
    <location>
        <begin position="451"/>
        <end position="475"/>
    </location>
</feature>
<feature type="compositionally biased region" description="Low complexity" evidence="4">
    <location>
        <begin position="428"/>
        <end position="440"/>
    </location>
</feature>
<evidence type="ECO:0000313" key="6">
    <source>
        <dbReference type="Proteomes" id="UP001152795"/>
    </source>
</evidence>
<feature type="compositionally biased region" description="Polar residues" evidence="4">
    <location>
        <begin position="629"/>
        <end position="638"/>
    </location>
</feature>
<feature type="compositionally biased region" description="Basic and acidic residues" evidence="4">
    <location>
        <begin position="781"/>
        <end position="794"/>
    </location>
</feature>
<feature type="compositionally biased region" description="Polar residues" evidence="4">
    <location>
        <begin position="414"/>
        <end position="427"/>
    </location>
</feature>
<proteinExistence type="predicted"/>
<feature type="region of interest" description="Disordered" evidence="4">
    <location>
        <begin position="1038"/>
        <end position="1075"/>
    </location>
</feature>
<evidence type="ECO:0000256" key="4">
    <source>
        <dbReference type="SAM" id="MobiDB-lite"/>
    </source>
</evidence>
<evidence type="ECO:0000256" key="1">
    <source>
        <dbReference type="ARBA" id="ARBA00023108"/>
    </source>
</evidence>
<dbReference type="CDD" id="cd00130">
    <property type="entry name" value="PAS"/>
    <property type="match status" value="1"/>
</dbReference>
<feature type="compositionally biased region" description="Polar residues" evidence="4">
    <location>
        <begin position="699"/>
        <end position="721"/>
    </location>
</feature>
<dbReference type="GO" id="GO:1990513">
    <property type="term" value="C:CLOCK-BMAL transcription complex"/>
    <property type="evidence" value="ECO:0007669"/>
    <property type="project" value="TreeGrafter"/>
</dbReference>
<feature type="compositionally biased region" description="Polar residues" evidence="4">
    <location>
        <begin position="389"/>
        <end position="407"/>
    </location>
</feature>
<feature type="compositionally biased region" description="Low complexity" evidence="4">
    <location>
        <begin position="1038"/>
        <end position="1051"/>
    </location>
</feature>
<dbReference type="InterPro" id="IPR047230">
    <property type="entry name" value="CLOCK-like"/>
</dbReference>
<evidence type="ECO:0000256" key="2">
    <source>
        <dbReference type="ARBA" id="ARBA00023242"/>
    </source>
</evidence>
<feature type="region of interest" description="Disordered" evidence="4">
    <location>
        <begin position="781"/>
        <end position="818"/>
    </location>
</feature>
<dbReference type="PANTHER" id="PTHR46055:SF3">
    <property type="entry name" value="CIRCADIAN LOCOMOTER OUTPUT CYCLES PROTEIN KAPUT"/>
    <property type="match status" value="1"/>
</dbReference>
<accession>A0A6S7GZ95</accession>
<feature type="compositionally biased region" description="Polar residues" evidence="4">
    <location>
        <begin position="267"/>
        <end position="277"/>
    </location>
</feature>
<feature type="non-terminal residue" evidence="5">
    <location>
        <position position="1"/>
    </location>
</feature>
<feature type="region of interest" description="Disordered" evidence="4">
    <location>
        <begin position="329"/>
        <end position="348"/>
    </location>
</feature>
<dbReference type="GO" id="GO:0000981">
    <property type="term" value="F:DNA-binding transcription factor activity, RNA polymerase II-specific"/>
    <property type="evidence" value="ECO:0007669"/>
    <property type="project" value="InterPro"/>
</dbReference>
<feature type="compositionally biased region" description="Basic and acidic residues" evidence="4">
    <location>
        <begin position="668"/>
        <end position="678"/>
    </location>
</feature>
<dbReference type="Gene3D" id="3.30.450.20">
    <property type="entry name" value="PAS domain"/>
    <property type="match status" value="1"/>
</dbReference>
<feature type="region of interest" description="Disordered" evidence="4">
    <location>
        <begin position="615"/>
        <end position="745"/>
    </location>
</feature>
<name>A0A6S7GZ95_PARCT</name>
<feature type="region of interest" description="Disordered" evidence="4">
    <location>
        <begin position="949"/>
        <end position="1007"/>
    </location>
</feature>
<keyword evidence="2" id="KW-0539">Nucleus</keyword>
<sequence length="1233" mass="137522">VPWKSGTSSFNIRFKAKVDGKPFYETLHCCGNFRTVKEEAKSSSDGNTVFSSNETCFVVLAKLIQPSYQRDVSNWLDVGIEFSSRQSLDGKFLYLDPRCIPITGYLPYEILGSMMYEYIHFDDLENIRISFEALLEDGEGETEGYRILTKGSQWIVIKTNSCISYNHWNSKPEFICSTHQLVRKSAKYSSGETKTGRASSWKVEGSTPGARAIESSNDGQSNVSSEVNTSSSSLRNSQTKDTVTNGTSWMVEITQNGYPKSDRNDSIHSPQQSNGVTNEMPPCSPAIESNPQSPVAARYWSGQSSSQNSSFQNPLVVIPQSRQQNIEWFTSSSGTSSNVGTDRYPQSPRVLQEYTESNVRTDRYPQSSRVLQGYTEISSTPMWQIAGHPQSSSDTPSEFSQPSSQMPQGYYPSSPVTSERTFQPHTQSLSDLSLASSSLPPSSPVGENYPLSPTTAHVMSPQMTAESRYQQSPSPTGYPATPARMVNSYPQSPCSVPPHSPQSHKMDEYSPSSPLLPTSPQPRTMQEYPTQYYAPSPQVPDRYPQSPAYSPRSPHSSAPCSFPHTADNFSQSPSRYPALSPSPAPAYHQSPARAHHIPTGTNELYRAMSPYSASSMNEGRTLPGGYHMSRQSNTTYPQSPHDYPVRSPQTPTTPTERYLQPSVSPRPMPHDTINHPRSPESNLLRSPVLPPPVRHNVLGDQSTPSPVVSNNMTHFPVQSDQQRSRLPAETLGRNDGSSEQFGKNRGVRPQSWEMFSSSCIPQHGGGLFNTNRTQSITCERQTSEQRDLGGREHQAYQPTQEQTLTTRPQDSTVSSMLPAKSSSYVKAQRMIQNQLFEKQNHLQNVIQDQKALLSRIQEQIIHNAQSSVHEIGDLESTKQFQQQVYDLEVERKRQETRQQELRSVFQEKLNSLPAHKSDGEVHNSGMSSSHMAYSHNVRLRPFQHVANTAHSSGASQDLENNNSYPGLNANDSPNIPQKARGECPSGSYEFVNGRSPQRVRQTSTSQGFEEDLFSGVLTSDRGQSSGNYYTLLVQSIDPHSSTSSIPSQPKSNDVSFNERQGSTVNTREGCGSSSNQVKDYFSKFSASELETFLSSSSVSSSTSSENDASDNVVKQEITAPSTYDSLLLQQKRLLEMQEEQRRQLVRRQQEQLLRLQQQQQQQQRRMFNELQHTSENTPQEQEQLLPEGGVISEDSSSELFHELSNEDINVVNMLLAEEVGTELWTNELFDKTS</sequence>
<dbReference type="EMBL" id="CACRXK020003411">
    <property type="protein sequence ID" value="CAB3998684.1"/>
    <property type="molecule type" value="Genomic_DNA"/>
</dbReference>
<feature type="compositionally biased region" description="Low complexity" evidence="4">
    <location>
        <begin position="221"/>
        <end position="237"/>
    </location>
</feature>
<feature type="compositionally biased region" description="Polar residues" evidence="4">
    <location>
        <begin position="949"/>
        <end position="975"/>
    </location>
</feature>
<dbReference type="SUPFAM" id="SSF55785">
    <property type="entry name" value="PYP-like sensor domain (PAS domain)"/>
    <property type="match status" value="1"/>
</dbReference>
<dbReference type="GO" id="GO:0000978">
    <property type="term" value="F:RNA polymerase II cis-regulatory region sequence-specific DNA binding"/>
    <property type="evidence" value="ECO:0007669"/>
    <property type="project" value="TreeGrafter"/>
</dbReference>
<dbReference type="PROSITE" id="PS50112">
    <property type="entry name" value="PAS"/>
    <property type="match status" value="1"/>
</dbReference>
<feature type="region of interest" description="Disordered" evidence="4">
    <location>
        <begin position="384"/>
        <end position="591"/>
    </location>
</feature>
<feature type="region of interest" description="Disordered" evidence="4">
    <location>
        <begin position="187"/>
        <end position="311"/>
    </location>
</feature>
<dbReference type="Proteomes" id="UP001152795">
    <property type="component" value="Unassembled WGS sequence"/>
</dbReference>
<evidence type="ECO:0000256" key="3">
    <source>
        <dbReference type="SAM" id="Coils"/>
    </source>
</evidence>
<keyword evidence="6" id="KW-1185">Reference proteome</keyword>
<feature type="compositionally biased region" description="Polar residues" evidence="4">
    <location>
        <begin position="994"/>
        <end position="1007"/>
    </location>
</feature>
<dbReference type="InterPro" id="IPR000014">
    <property type="entry name" value="PAS"/>
</dbReference>
<dbReference type="AlphaFoldDB" id="A0A6S7GZ95"/>
<reference evidence="5" key="1">
    <citation type="submission" date="2020-04" db="EMBL/GenBank/DDBJ databases">
        <authorList>
            <person name="Alioto T."/>
            <person name="Alioto T."/>
            <person name="Gomez Garrido J."/>
        </authorList>
    </citation>
    <scope>NUCLEOTIDE SEQUENCE</scope>
    <source>
        <strain evidence="5">A484AB</strain>
    </source>
</reference>
<keyword evidence="1" id="KW-0090">Biological rhythms</keyword>
<dbReference type="OrthoDB" id="411251at2759"/>
<comment type="caution">
    <text evidence="5">The sequence shown here is derived from an EMBL/GenBank/DDBJ whole genome shotgun (WGS) entry which is preliminary data.</text>
</comment>
<dbReference type="GO" id="GO:0032922">
    <property type="term" value="P:circadian regulation of gene expression"/>
    <property type="evidence" value="ECO:0007669"/>
    <property type="project" value="InterPro"/>
</dbReference>
<protein>
    <submittedName>
        <fullName evidence="5">Neuronal PAS domain-containing 2-like isoform X1</fullName>
    </submittedName>
</protein>
<feature type="compositionally biased region" description="Low complexity" evidence="4">
    <location>
        <begin position="1096"/>
        <end position="1111"/>
    </location>
</feature>
<feature type="compositionally biased region" description="Polar residues" evidence="4">
    <location>
        <begin position="796"/>
        <end position="818"/>
    </location>
</feature>
<dbReference type="PANTHER" id="PTHR46055">
    <property type="entry name" value="CIRCADIAN LOCOMOTER OUTPUT CYCLES PROTEIN KAPUT"/>
    <property type="match status" value="1"/>
</dbReference>
<keyword evidence="3" id="KW-0175">Coiled coil</keyword>
<gene>
    <name evidence="5" type="ORF">PACLA_8A059031</name>
</gene>
<feature type="coiled-coil region" evidence="3">
    <location>
        <begin position="1127"/>
        <end position="1165"/>
    </location>
</feature>
<feature type="compositionally biased region" description="Polar residues" evidence="4">
    <location>
        <begin position="1052"/>
        <end position="1075"/>
    </location>
</feature>
<dbReference type="Pfam" id="PF14598">
    <property type="entry name" value="PAS_11"/>
    <property type="match status" value="1"/>
</dbReference>
<dbReference type="InterPro" id="IPR035965">
    <property type="entry name" value="PAS-like_dom_sf"/>
</dbReference>
<feature type="compositionally biased region" description="Polar residues" evidence="4">
    <location>
        <begin position="239"/>
        <end position="258"/>
    </location>
</feature>
<feature type="compositionally biased region" description="Polar residues" evidence="4">
    <location>
        <begin position="187"/>
        <end position="198"/>
    </location>
</feature>